<gene>
    <name evidence="2" type="ORF">CWE12_09945</name>
</gene>
<organism evidence="2 3">
    <name type="scientific">Aliidiomarina sedimenti</name>
    <dbReference type="NCBI Taxonomy" id="1933879"/>
    <lineage>
        <taxon>Bacteria</taxon>
        <taxon>Pseudomonadati</taxon>
        <taxon>Pseudomonadota</taxon>
        <taxon>Gammaproteobacteria</taxon>
        <taxon>Alteromonadales</taxon>
        <taxon>Idiomarinaceae</taxon>
        <taxon>Aliidiomarina</taxon>
    </lineage>
</organism>
<protein>
    <recommendedName>
        <fullName evidence="4">LPP20 lipoprotein</fullName>
    </recommendedName>
</protein>
<dbReference type="EMBL" id="PIPN01000004">
    <property type="protein sequence ID" value="RUO29296.1"/>
    <property type="molecule type" value="Genomic_DNA"/>
</dbReference>
<reference evidence="2 3" key="1">
    <citation type="journal article" date="2018" name="Front. Microbiol.">
        <title>Genome-Based Analysis Reveals the Taxonomy and Diversity of the Family Idiomarinaceae.</title>
        <authorList>
            <person name="Liu Y."/>
            <person name="Lai Q."/>
            <person name="Shao Z."/>
        </authorList>
    </citation>
    <scope>NUCLEOTIDE SEQUENCE [LARGE SCALE GENOMIC DNA]</scope>
    <source>
        <strain evidence="2 3">GBSy1</strain>
    </source>
</reference>
<feature type="chain" id="PRO_5046485119" description="LPP20 lipoprotein" evidence="1">
    <location>
        <begin position="25"/>
        <end position="194"/>
    </location>
</feature>
<accession>A0ABY0BXY8</accession>
<keyword evidence="1" id="KW-0732">Signal</keyword>
<comment type="caution">
    <text evidence="2">The sequence shown here is derived from an EMBL/GenBank/DDBJ whole genome shotgun (WGS) entry which is preliminary data.</text>
</comment>
<dbReference type="Proteomes" id="UP000287410">
    <property type="component" value="Unassembled WGS sequence"/>
</dbReference>
<proteinExistence type="predicted"/>
<feature type="signal peptide" evidence="1">
    <location>
        <begin position="1"/>
        <end position="24"/>
    </location>
</feature>
<dbReference type="PROSITE" id="PS51257">
    <property type="entry name" value="PROKAR_LIPOPROTEIN"/>
    <property type="match status" value="1"/>
</dbReference>
<sequence length="194" mass="21213">MLKKTLLALPAVALLIGCSSSPDSQLSYENCMFPDAPRTSAPAWVCYAPVEGIWIQGVGYSPRLGSGMGVMTDAAAAEARAQIAANFSTHVNSRLQSLVDEQTVNGRNLSTANIERVQRTVTSMQLTYTRIYHTVQTPTGGVYVLVGLNEKGYEENVQRLLAEAEMTDDTELYQEFLMEKSNQELDAARANMTP</sequence>
<evidence type="ECO:0000256" key="1">
    <source>
        <dbReference type="SAM" id="SignalP"/>
    </source>
</evidence>
<name>A0ABY0BXY8_9GAMM</name>
<evidence type="ECO:0000313" key="3">
    <source>
        <dbReference type="Proteomes" id="UP000287410"/>
    </source>
</evidence>
<evidence type="ECO:0008006" key="4">
    <source>
        <dbReference type="Google" id="ProtNLM"/>
    </source>
</evidence>
<evidence type="ECO:0000313" key="2">
    <source>
        <dbReference type="EMBL" id="RUO29296.1"/>
    </source>
</evidence>
<keyword evidence="3" id="KW-1185">Reference proteome</keyword>
<dbReference type="Gene3D" id="3.10.28.20">
    <property type="entry name" value="Acetamidase/Formamidase-like domains"/>
    <property type="match status" value="1"/>
</dbReference>
<dbReference type="RefSeq" id="WP_126789560.1">
    <property type="nucleotide sequence ID" value="NZ_PIPN01000004.1"/>
</dbReference>